<dbReference type="Gene3D" id="1.10.287.950">
    <property type="entry name" value="Methyl-accepting chemotaxis protein"/>
    <property type="match status" value="1"/>
</dbReference>
<keyword evidence="2" id="KW-1185">Reference proteome</keyword>
<evidence type="ECO:0008006" key="3">
    <source>
        <dbReference type="Google" id="ProtNLM"/>
    </source>
</evidence>
<reference evidence="1" key="1">
    <citation type="submission" date="2020-03" db="EMBL/GenBank/DDBJ databases">
        <title>Draft sequencing of Paenibacilllus sp. S3N08.</title>
        <authorList>
            <person name="Kim D.-U."/>
        </authorList>
    </citation>
    <scope>NUCLEOTIDE SEQUENCE</scope>
    <source>
        <strain evidence="1">S3N08</strain>
    </source>
</reference>
<dbReference type="Proteomes" id="UP001165962">
    <property type="component" value="Unassembled WGS sequence"/>
</dbReference>
<evidence type="ECO:0000313" key="1">
    <source>
        <dbReference type="EMBL" id="NHN32233.1"/>
    </source>
</evidence>
<evidence type="ECO:0000313" key="2">
    <source>
        <dbReference type="Proteomes" id="UP001165962"/>
    </source>
</evidence>
<name>A0ABX0JBU5_9BACL</name>
<sequence>MAEALQDISSVSVEASSPTQNVAAAAQQTLASMEEIASYAGSLATMAEDLQALTGKFKLYK</sequence>
<comment type="caution">
    <text evidence="1">The sequence shown here is derived from an EMBL/GenBank/DDBJ whole genome shotgun (WGS) entry which is preliminary data.</text>
</comment>
<proteinExistence type="predicted"/>
<protein>
    <recommendedName>
        <fullName evidence="3">Methyl-accepting chemotaxis protein</fullName>
    </recommendedName>
</protein>
<dbReference type="EMBL" id="JAAOIW010000007">
    <property type="protein sequence ID" value="NHN32233.1"/>
    <property type="molecule type" value="Genomic_DNA"/>
</dbReference>
<gene>
    <name evidence="1" type="ORF">G9U52_20540</name>
</gene>
<dbReference type="SUPFAM" id="SSF58104">
    <property type="entry name" value="Methyl-accepting chemotaxis protein (MCP) signaling domain"/>
    <property type="match status" value="1"/>
</dbReference>
<accession>A0ABX0JBU5</accession>
<organism evidence="1 2">
    <name type="scientific">Paenibacillus agricola</name>
    <dbReference type="NCBI Taxonomy" id="2716264"/>
    <lineage>
        <taxon>Bacteria</taxon>
        <taxon>Bacillati</taxon>
        <taxon>Bacillota</taxon>
        <taxon>Bacilli</taxon>
        <taxon>Bacillales</taxon>
        <taxon>Paenibacillaceae</taxon>
        <taxon>Paenibacillus</taxon>
    </lineage>
</organism>